<keyword evidence="2" id="KW-1185">Reference proteome</keyword>
<protein>
    <submittedName>
        <fullName evidence="1">Uncharacterized protein</fullName>
    </submittedName>
</protein>
<accession>A0ABP7XT95</accession>
<proteinExistence type="predicted"/>
<reference evidence="2" key="1">
    <citation type="journal article" date="2019" name="Int. J. Syst. Evol. Microbiol.">
        <title>The Global Catalogue of Microorganisms (GCM) 10K type strain sequencing project: providing services to taxonomists for standard genome sequencing and annotation.</title>
        <authorList>
            <consortium name="The Broad Institute Genomics Platform"/>
            <consortium name="The Broad Institute Genome Sequencing Center for Infectious Disease"/>
            <person name="Wu L."/>
            <person name="Ma J."/>
        </authorList>
    </citation>
    <scope>NUCLEOTIDE SEQUENCE [LARGE SCALE GENOMIC DNA]</scope>
    <source>
        <strain evidence="2">JCM 17386</strain>
    </source>
</reference>
<comment type="caution">
    <text evidence="1">The sequence shown here is derived from an EMBL/GenBank/DDBJ whole genome shotgun (WGS) entry which is preliminary data.</text>
</comment>
<dbReference type="EMBL" id="BAABAO010000003">
    <property type="protein sequence ID" value="GAA4125491.1"/>
    <property type="molecule type" value="Genomic_DNA"/>
</dbReference>
<sequence>MIVNIRRYIYRYTFVMKSNFLSKVLKIVIISLLFSSCSSDLDFDQIKDLKLEPAFLANLAYFDIPANKLVDDGGNHVADDSRGFDIFKDKFFNEHLQKAELNFEIENTIDRAFLVSLQLLDANNQVLQTLTFPVPAYRGTANVIKFPTEVFENQRLDLLKKTVKIGFRVAISEGTPLNSQSLGSLKLKSSATAYLIIE</sequence>
<evidence type="ECO:0000313" key="1">
    <source>
        <dbReference type="EMBL" id="GAA4125491.1"/>
    </source>
</evidence>
<dbReference type="Proteomes" id="UP001501333">
    <property type="component" value="Unassembled WGS sequence"/>
</dbReference>
<evidence type="ECO:0000313" key="2">
    <source>
        <dbReference type="Proteomes" id="UP001501333"/>
    </source>
</evidence>
<organism evidence="1 2">
    <name type="scientific">Flavobacterium chungbukense</name>
    <dbReference type="NCBI Taxonomy" id="877464"/>
    <lineage>
        <taxon>Bacteria</taxon>
        <taxon>Pseudomonadati</taxon>
        <taxon>Bacteroidota</taxon>
        <taxon>Flavobacteriia</taxon>
        <taxon>Flavobacteriales</taxon>
        <taxon>Flavobacteriaceae</taxon>
        <taxon>Flavobacterium</taxon>
    </lineage>
</organism>
<name>A0ABP7XT95_9FLAO</name>
<gene>
    <name evidence="1" type="ORF">GCM10022250_11380</name>
</gene>